<sequence>YEVDGKKYLWIRKFEEHQRPHHTEAESIIPAWNGSLPVISPLKQREDPPVLKEALKEAVVNEALKEKEGIKGLDEFRVFWEAYPKKVGKGEARKAWGKKGTVSLSHILEAIQKQKEHWREPRFIPNPATWLNQERWDDEPPKSAAQEIWDRAQEEKRHDT</sequence>
<name>A0A0F8YHR3_9ZZZZ</name>
<accession>A0A0F8YHR3</accession>
<feature type="compositionally biased region" description="Basic and acidic residues" evidence="1">
    <location>
        <begin position="148"/>
        <end position="160"/>
    </location>
</feature>
<evidence type="ECO:0000256" key="1">
    <source>
        <dbReference type="SAM" id="MobiDB-lite"/>
    </source>
</evidence>
<dbReference type="AlphaFoldDB" id="A0A0F8YHR3"/>
<protein>
    <submittedName>
        <fullName evidence="2">Uncharacterized protein</fullName>
    </submittedName>
</protein>
<comment type="caution">
    <text evidence="2">The sequence shown here is derived from an EMBL/GenBank/DDBJ whole genome shotgun (WGS) entry which is preliminary data.</text>
</comment>
<reference evidence="2" key="1">
    <citation type="journal article" date="2015" name="Nature">
        <title>Complex archaea that bridge the gap between prokaryotes and eukaryotes.</title>
        <authorList>
            <person name="Spang A."/>
            <person name="Saw J.H."/>
            <person name="Jorgensen S.L."/>
            <person name="Zaremba-Niedzwiedzka K."/>
            <person name="Martijn J."/>
            <person name="Lind A.E."/>
            <person name="van Eijk R."/>
            <person name="Schleper C."/>
            <person name="Guy L."/>
            <person name="Ettema T.J."/>
        </authorList>
    </citation>
    <scope>NUCLEOTIDE SEQUENCE</scope>
</reference>
<gene>
    <name evidence="2" type="ORF">LCGC14_2818630</name>
</gene>
<evidence type="ECO:0000313" key="2">
    <source>
        <dbReference type="EMBL" id="KKK80922.1"/>
    </source>
</evidence>
<feature type="region of interest" description="Disordered" evidence="1">
    <location>
        <begin position="131"/>
        <end position="160"/>
    </location>
</feature>
<organism evidence="2">
    <name type="scientific">marine sediment metagenome</name>
    <dbReference type="NCBI Taxonomy" id="412755"/>
    <lineage>
        <taxon>unclassified sequences</taxon>
        <taxon>metagenomes</taxon>
        <taxon>ecological metagenomes</taxon>
    </lineage>
</organism>
<dbReference type="EMBL" id="LAZR01053356">
    <property type="protein sequence ID" value="KKK80922.1"/>
    <property type="molecule type" value="Genomic_DNA"/>
</dbReference>
<feature type="non-terminal residue" evidence="2">
    <location>
        <position position="1"/>
    </location>
</feature>
<proteinExistence type="predicted"/>